<keyword evidence="4 5" id="KW-0472">Membrane</keyword>
<protein>
    <submittedName>
        <fullName evidence="6">CvpA family protein</fullName>
    </submittedName>
</protein>
<dbReference type="OrthoDB" id="9799585at2"/>
<evidence type="ECO:0000313" key="6">
    <source>
        <dbReference type="EMBL" id="RXQ89044.1"/>
    </source>
</evidence>
<reference evidence="6 7" key="1">
    <citation type="submission" date="2019-01" db="EMBL/GenBank/DDBJ databases">
        <title>Ancylomarina salipaludis sp. nov., isolated from a salt marsh.</title>
        <authorList>
            <person name="Yoon J.-H."/>
        </authorList>
    </citation>
    <scope>NUCLEOTIDE SEQUENCE [LARGE SCALE GENOMIC DNA]</scope>
    <source>
        <strain evidence="6 7">SHSM-M15</strain>
    </source>
</reference>
<feature type="transmembrane region" description="Helical" evidence="5">
    <location>
        <begin position="24"/>
        <end position="42"/>
    </location>
</feature>
<dbReference type="EMBL" id="SAXA01000016">
    <property type="protein sequence ID" value="RXQ89044.1"/>
    <property type="molecule type" value="Genomic_DNA"/>
</dbReference>
<evidence type="ECO:0000256" key="3">
    <source>
        <dbReference type="ARBA" id="ARBA00022989"/>
    </source>
</evidence>
<dbReference type="AlphaFoldDB" id="A0A4Q1JJN7"/>
<evidence type="ECO:0000256" key="4">
    <source>
        <dbReference type="ARBA" id="ARBA00023136"/>
    </source>
</evidence>
<comment type="caution">
    <text evidence="6">The sequence shown here is derived from an EMBL/GenBank/DDBJ whole genome shotgun (WGS) entry which is preliminary data.</text>
</comment>
<dbReference type="Pfam" id="PF02674">
    <property type="entry name" value="Colicin_V"/>
    <property type="match status" value="1"/>
</dbReference>
<keyword evidence="3 5" id="KW-1133">Transmembrane helix</keyword>
<dbReference type="PANTHER" id="PTHR37306:SF1">
    <property type="entry name" value="COLICIN V PRODUCTION PROTEIN"/>
    <property type="match status" value="1"/>
</dbReference>
<dbReference type="InterPro" id="IPR003825">
    <property type="entry name" value="Colicin-V_CvpA"/>
</dbReference>
<dbReference type="PANTHER" id="PTHR37306">
    <property type="entry name" value="COLICIN V PRODUCTION PROTEIN"/>
    <property type="match status" value="1"/>
</dbReference>
<dbReference type="GO" id="GO:0009403">
    <property type="term" value="P:toxin biosynthetic process"/>
    <property type="evidence" value="ECO:0007669"/>
    <property type="project" value="InterPro"/>
</dbReference>
<evidence type="ECO:0000256" key="2">
    <source>
        <dbReference type="ARBA" id="ARBA00022692"/>
    </source>
</evidence>
<organism evidence="6 7">
    <name type="scientific">Ancylomarina salipaludis</name>
    <dbReference type="NCBI Taxonomy" id="2501299"/>
    <lineage>
        <taxon>Bacteria</taxon>
        <taxon>Pseudomonadati</taxon>
        <taxon>Bacteroidota</taxon>
        <taxon>Bacteroidia</taxon>
        <taxon>Marinilabiliales</taxon>
        <taxon>Marinifilaceae</taxon>
        <taxon>Ancylomarina</taxon>
    </lineage>
</organism>
<keyword evidence="2 5" id="KW-0812">Transmembrane</keyword>
<proteinExistence type="predicted"/>
<sequence length="183" mass="20707">MNILDIILGIPLIYAIYKGFTKGFIYEVATLLALILGVYGAIHFSDFTAEVIQDTFKYQSQYMKYISFIVTFIVIVIGIHLIGKIIDKVVEAVALGFVNRLFGVAFGLLKGIIILSIVVHLINYVNDRFSFISEEKKKESLLYEPLTYISDSLFDFFDSDFSSTKEKIENQIKKGTDSSKKSN</sequence>
<evidence type="ECO:0000256" key="1">
    <source>
        <dbReference type="ARBA" id="ARBA00004141"/>
    </source>
</evidence>
<comment type="subcellular location">
    <subcellularLocation>
        <location evidence="1">Membrane</location>
        <topology evidence="1">Multi-pass membrane protein</topology>
    </subcellularLocation>
</comment>
<dbReference type="RefSeq" id="WP_129255421.1">
    <property type="nucleotide sequence ID" value="NZ_SAXA01000016.1"/>
</dbReference>
<evidence type="ECO:0000313" key="7">
    <source>
        <dbReference type="Proteomes" id="UP000289703"/>
    </source>
</evidence>
<accession>A0A4Q1JJN7</accession>
<feature type="transmembrane region" description="Helical" evidence="5">
    <location>
        <begin position="62"/>
        <end position="82"/>
    </location>
</feature>
<name>A0A4Q1JJN7_9BACT</name>
<dbReference type="Proteomes" id="UP000289703">
    <property type="component" value="Unassembled WGS sequence"/>
</dbReference>
<keyword evidence="7" id="KW-1185">Reference proteome</keyword>
<dbReference type="GO" id="GO:0016020">
    <property type="term" value="C:membrane"/>
    <property type="evidence" value="ECO:0007669"/>
    <property type="project" value="UniProtKB-SubCell"/>
</dbReference>
<evidence type="ECO:0000256" key="5">
    <source>
        <dbReference type="SAM" id="Phobius"/>
    </source>
</evidence>
<gene>
    <name evidence="6" type="ORF">EO244_14545</name>
</gene>
<feature type="transmembrane region" description="Helical" evidence="5">
    <location>
        <begin position="102"/>
        <end position="122"/>
    </location>
</feature>